<evidence type="ECO:0000313" key="3">
    <source>
        <dbReference type="Proteomes" id="UP001519363"/>
    </source>
</evidence>
<dbReference type="PANTHER" id="PTHR12993:SF29">
    <property type="entry name" value="BLR3841 PROTEIN"/>
    <property type="match status" value="1"/>
</dbReference>
<dbReference type="EMBL" id="JAGIOO010000001">
    <property type="protein sequence ID" value="MBP2473894.1"/>
    <property type="molecule type" value="Genomic_DNA"/>
</dbReference>
<gene>
    <name evidence="2" type="ORF">JOF53_002766</name>
</gene>
<sequence>MPDHGLTRRHLLGASAATLGGLLLGQSPAAARTDWPAIFYAPHQDDESIAMAGAIREHKDAGRPVHLVLLSRGENGGLIDVLNGNCGLGADCPSGDPGHRVALTLDDVVAARTAEFTAAAHALGVDSVTVLDHPDSAWTDYDGFVAHVRATIRDFERRYPGASHKLVSGRRDTIHGQDPTEPNKTHAACRDAAESLRGEISDFRFYWVYGYTYPPELRTAHHVLDLTPRWLARKRAALAQYRVWDPARGRYALGYHSVRFMIDPAAQDPHEYVDL</sequence>
<protein>
    <submittedName>
        <fullName evidence="2">LmbE family N-acetylglucosaminyl deacetylase</fullName>
    </submittedName>
</protein>
<evidence type="ECO:0000313" key="2">
    <source>
        <dbReference type="EMBL" id="MBP2473894.1"/>
    </source>
</evidence>
<dbReference type="PROSITE" id="PS51318">
    <property type="entry name" value="TAT"/>
    <property type="match status" value="1"/>
</dbReference>
<dbReference type="Pfam" id="PF02585">
    <property type="entry name" value="PIG-L"/>
    <property type="match status" value="1"/>
</dbReference>
<name>A0ABS5ABD9_9PSEU</name>
<keyword evidence="3" id="KW-1185">Reference proteome</keyword>
<accession>A0ABS5ABD9</accession>
<proteinExistence type="predicted"/>
<dbReference type="InterPro" id="IPR003737">
    <property type="entry name" value="GlcNAc_PI_deacetylase-related"/>
</dbReference>
<evidence type="ECO:0000256" key="1">
    <source>
        <dbReference type="ARBA" id="ARBA00022833"/>
    </source>
</evidence>
<dbReference type="PANTHER" id="PTHR12993">
    <property type="entry name" value="N-ACETYLGLUCOSAMINYL-PHOSPHATIDYLINOSITOL DE-N-ACETYLASE-RELATED"/>
    <property type="match status" value="1"/>
</dbReference>
<dbReference type="SUPFAM" id="SSF102588">
    <property type="entry name" value="LmbE-like"/>
    <property type="match status" value="1"/>
</dbReference>
<reference evidence="2 3" key="1">
    <citation type="submission" date="2021-03" db="EMBL/GenBank/DDBJ databases">
        <title>Sequencing the genomes of 1000 actinobacteria strains.</title>
        <authorList>
            <person name="Klenk H.-P."/>
        </authorList>
    </citation>
    <scope>NUCLEOTIDE SEQUENCE [LARGE SCALE GENOMIC DNA]</scope>
    <source>
        <strain evidence="2 3">DSM 44580</strain>
    </source>
</reference>
<dbReference type="InterPro" id="IPR024078">
    <property type="entry name" value="LmbE-like_dom_sf"/>
</dbReference>
<dbReference type="InterPro" id="IPR006311">
    <property type="entry name" value="TAT_signal"/>
</dbReference>
<dbReference type="Proteomes" id="UP001519363">
    <property type="component" value="Unassembled WGS sequence"/>
</dbReference>
<keyword evidence="1" id="KW-0862">Zinc</keyword>
<dbReference type="Gene3D" id="3.40.50.10320">
    <property type="entry name" value="LmbE-like"/>
    <property type="match status" value="1"/>
</dbReference>
<organism evidence="2 3">
    <name type="scientific">Crossiella equi</name>
    <dbReference type="NCBI Taxonomy" id="130796"/>
    <lineage>
        <taxon>Bacteria</taxon>
        <taxon>Bacillati</taxon>
        <taxon>Actinomycetota</taxon>
        <taxon>Actinomycetes</taxon>
        <taxon>Pseudonocardiales</taxon>
        <taxon>Pseudonocardiaceae</taxon>
        <taxon>Crossiella</taxon>
    </lineage>
</organism>
<comment type="caution">
    <text evidence="2">The sequence shown here is derived from an EMBL/GenBank/DDBJ whole genome shotgun (WGS) entry which is preliminary data.</text>
</comment>
<dbReference type="RefSeq" id="WP_086785309.1">
    <property type="nucleotide sequence ID" value="NZ_JAGIOO010000001.1"/>
</dbReference>